<keyword evidence="6" id="KW-0347">Helicase</keyword>
<dbReference type="Gene3D" id="3.40.50.300">
    <property type="entry name" value="P-loop containing nucleotide triphosphate hydrolases"/>
    <property type="match status" value="2"/>
</dbReference>
<dbReference type="CDD" id="cd18793">
    <property type="entry name" value="SF2_C_SNF"/>
    <property type="match status" value="1"/>
</dbReference>
<dbReference type="Pfam" id="PF00271">
    <property type="entry name" value="Helicase_C"/>
    <property type="match status" value="1"/>
</dbReference>
<dbReference type="PANTHER" id="PTHR45629">
    <property type="entry name" value="SNF2/RAD54 FAMILY MEMBER"/>
    <property type="match status" value="1"/>
</dbReference>
<dbReference type="InterPro" id="IPR014001">
    <property type="entry name" value="Helicase_ATP-bd"/>
</dbReference>
<dbReference type="EMBL" id="MK500390">
    <property type="protein sequence ID" value="QBK88492.1"/>
    <property type="molecule type" value="Genomic_DNA"/>
</dbReference>
<evidence type="ECO:0000256" key="2">
    <source>
        <dbReference type="ARBA" id="ARBA00022801"/>
    </source>
</evidence>
<dbReference type="InterPro" id="IPR027417">
    <property type="entry name" value="P-loop_NTPase"/>
</dbReference>
<organism evidence="6">
    <name type="scientific">Mimivirus LCMiAC01</name>
    <dbReference type="NCBI Taxonomy" id="2506608"/>
    <lineage>
        <taxon>Viruses</taxon>
        <taxon>Varidnaviria</taxon>
        <taxon>Bamfordvirae</taxon>
        <taxon>Nucleocytoviricota</taxon>
        <taxon>Megaviricetes</taxon>
        <taxon>Imitervirales</taxon>
        <taxon>Mimiviridae</taxon>
        <taxon>Klosneuvirinae</taxon>
    </lineage>
</organism>
<dbReference type="GO" id="GO:0016787">
    <property type="term" value="F:hydrolase activity"/>
    <property type="evidence" value="ECO:0007669"/>
    <property type="project" value="UniProtKB-KW"/>
</dbReference>
<evidence type="ECO:0000313" key="6">
    <source>
        <dbReference type="EMBL" id="QBK88492.1"/>
    </source>
</evidence>
<accession>A0A481YZ13</accession>
<reference evidence="6" key="1">
    <citation type="journal article" date="2019" name="MBio">
        <title>Virus Genomes from Deep Sea Sediments Expand the Ocean Megavirome and Support Independent Origins of Viral Gigantism.</title>
        <authorList>
            <person name="Backstrom D."/>
            <person name="Yutin N."/>
            <person name="Jorgensen S.L."/>
            <person name="Dharamshi J."/>
            <person name="Homa F."/>
            <person name="Zaremba-Niedwiedzka K."/>
            <person name="Spang A."/>
            <person name="Wolf Y.I."/>
            <person name="Koonin E.V."/>
            <person name="Ettema T.J."/>
        </authorList>
    </citation>
    <scope>NUCLEOTIDE SEQUENCE</scope>
</reference>
<dbReference type="PANTHER" id="PTHR45629:SF7">
    <property type="entry name" value="DNA EXCISION REPAIR PROTEIN ERCC-6-RELATED"/>
    <property type="match status" value="1"/>
</dbReference>
<evidence type="ECO:0000256" key="1">
    <source>
        <dbReference type="ARBA" id="ARBA00022741"/>
    </source>
</evidence>
<dbReference type="InterPro" id="IPR049730">
    <property type="entry name" value="SNF2/RAD54-like_C"/>
</dbReference>
<sequence>MRKISSNRISDRLLDILNYETDDYFLNITIKPFISKKLLSYQHTHVFNLVYALRYNQVILDGSDTGVGKTYTAIATCKQMRLKPFIICPKTIIRTWQLVCEYFKVYPLAIVNYETVKLGKQYDRFGNRCNSEYIEVIDDGRTEHKYRWNLPRYSVIIFDEAHKCKNKTSQNAELLLSTKQPARYTRNKNKVNKVMMLSATISDTPSSFHIFGYMLGLYKNMRRARNWINGAIRDDKNKISMIPELSTINKSIYPYKGARIRIAELHDFPKNQISADCYNIDNEHIDVVNNTFEYIIKCKKGNHLGELMKARQKIELIKVDIIENLINEYRENGYSVVVFVNFNKTLNILAKKFRTTCVVRGKQSLDVRVKNIEKFQNNETDLIILNMTAGSLGISLHDEHGIPRVSIISPSFSSTTLIQALGRIYRAGSKSVAIQRIVYMAHTVEEIICNRLKDKLQFLSELNDNDLIDISNF</sequence>
<dbReference type="PROSITE" id="PS51192">
    <property type="entry name" value="HELICASE_ATP_BIND_1"/>
    <property type="match status" value="1"/>
</dbReference>
<keyword evidence="3" id="KW-0067">ATP-binding</keyword>
<dbReference type="GO" id="GO:0003676">
    <property type="term" value="F:nucleic acid binding"/>
    <property type="evidence" value="ECO:0007669"/>
    <property type="project" value="InterPro"/>
</dbReference>
<dbReference type="InterPro" id="IPR001650">
    <property type="entry name" value="Helicase_C-like"/>
</dbReference>
<dbReference type="SMART" id="SM00487">
    <property type="entry name" value="DEXDc"/>
    <property type="match status" value="1"/>
</dbReference>
<protein>
    <submittedName>
        <fullName evidence="6">DEAD/SNF2-like helicase</fullName>
    </submittedName>
</protein>
<dbReference type="SMART" id="SM00490">
    <property type="entry name" value="HELICc"/>
    <property type="match status" value="1"/>
</dbReference>
<proteinExistence type="predicted"/>
<dbReference type="InterPro" id="IPR011545">
    <property type="entry name" value="DEAD/DEAH_box_helicase_dom"/>
</dbReference>
<dbReference type="InterPro" id="IPR050496">
    <property type="entry name" value="SNF2_RAD54_helicase_repair"/>
</dbReference>
<evidence type="ECO:0000259" key="4">
    <source>
        <dbReference type="PROSITE" id="PS51192"/>
    </source>
</evidence>
<feature type="domain" description="Helicase ATP-binding" evidence="4">
    <location>
        <begin position="50"/>
        <end position="219"/>
    </location>
</feature>
<dbReference type="PROSITE" id="PS51194">
    <property type="entry name" value="HELICASE_CTER"/>
    <property type="match status" value="1"/>
</dbReference>
<dbReference type="Pfam" id="PF00270">
    <property type="entry name" value="DEAD"/>
    <property type="match status" value="1"/>
</dbReference>
<keyword evidence="2" id="KW-0378">Hydrolase</keyword>
<name>A0A481YZ13_9VIRU</name>
<evidence type="ECO:0000259" key="5">
    <source>
        <dbReference type="PROSITE" id="PS51194"/>
    </source>
</evidence>
<dbReference type="GO" id="GO:0004386">
    <property type="term" value="F:helicase activity"/>
    <property type="evidence" value="ECO:0007669"/>
    <property type="project" value="UniProtKB-KW"/>
</dbReference>
<feature type="domain" description="Helicase C-terminal" evidence="5">
    <location>
        <begin position="321"/>
        <end position="468"/>
    </location>
</feature>
<keyword evidence="1" id="KW-0547">Nucleotide-binding</keyword>
<evidence type="ECO:0000256" key="3">
    <source>
        <dbReference type="ARBA" id="ARBA00022840"/>
    </source>
</evidence>
<gene>
    <name evidence="6" type="ORF">LCMiAC01_01690</name>
</gene>
<dbReference type="GO" id="GO:0005524">
    <property type="term" value="F:ATP binding"/>
    <property type="evidence" value="ECO:0007669"/>
    <property type="project" value="UniProtKB-KW"/>
</dbReference>
<dbReference type="SUPFAM" id="SSF52540">
    <property type="entry name" value="P-loop containing nucleoside triphosphate hydrolases"/>
    <property type="match status" value="2"/>
</dbReference>